<accession>A0A6V7V9A9</accession>
<protein>
    <submittedName>
        <fullName evidence="1">Uncharacterized protein</fullName>
    </submittedName>
</protein>
<comment type="caution">
    <text evidence="1">The sequence shown here is derived from an EMBL/GenBank/DDBJ whole genome shotgun (WGS) entry which is preliminary data.</text>
</comment>
<reference evidence="1 2" key="1">
    <citation type="submission" date="2020-08" db="EMBL/GenBank/DDBJ databases">
        <authorList>
            <person name="Koutsovoulos G."/>
            <person name="Danchin GJ E."/>
        </authorList>
    </citation>
    <scope>NUCLEOTIDE SEQUENCE [LARGE SCALE GENOMIC DNA]</scope>
</reference>
<gene>
    <name evidence="1" type="ORF">MENT_LOCUS22258</name>
</gene>
<organism evidence="1 2">
    <name type="scientific">Meloidogyne enterolobii</name>
    <name type="common">Root-knot nematode worm</name>
    <name type="synonym">Meloidogyne mayaguensis</name>
    <dbReference type="NCBI Taxonomy" id="390850"/>
    <lineage>
        <taxon>Eukaryota</taxon>
        <taxon>Metazoa</taxon>
        <taxon>Ecdysozoa</taxon>
        <taxon>Nematoda</taxon>
        <taxon>Chromadorea</taxon>
        <taxon>Rhabditida</taxon>
        <taxon>Tylenchina</taxon>
        <taxon>Tylenchomorpha</taxon>
        <taxon>Tylenchoidea</taxon>
        <taxon>Meloidogynidae</taxon>
        <taxon>Meloidogyninae</taxon>
        <taxon>Meloidogyne</taxon>
    </lineage>
</organism>
<proteinExistence type="predicted"/>
<dbReference type="EMBL" id="CAJEWN010000174">
    <property type="protein sequence ID" value="CAD2170831.1"/>
    <property type="molecule type" value="Genomic_DNA"/>
</dbReference>
<dbReference type="Proteomes" id="UP000580250">
    <property type="component" value="Unassembled WGS sequence"/>
</dbReference>
<dbReference type="AlphaFoldDB" id="A0A6V7V9A9"/>
<sequence length="115" mass="13901">MTFFEDLYTRLNTNNNPYRLKISILQYIEALDKYEVFANNFHDMLENKAFSRIYETSSLTTNLRNDELLLRNEGNNTYPVRCQCNPRYENIDRIRIFLPYVQLIHTFTSNKIIYN</sequence>
<evidence type="ECO:0000313" key="2">
    <source>
        <dbReference type="Proteomes" id="UP000580250"/>
    </source>
</evidence>
<name>A0A6V7V9A9_MELEN</name>
<evidence type="ECO:0000313" key="1">
    <source>
        <dbReference type="EMBL" id="CAD2170831.1"/>
    </source>
</evidence>